<evidence type="ECO:0000256" key="1">
    <source>
        <dbReference type="SAM" id="MobiDB-lite"/>
    </source>
</evidence>
<organism evidence="2 3">
    <name type="scientific">Pisolithus tinctorius Marx 270</name>
    <dbReference type="NCBI Taxonomy" id="870435"/>
    <lineage>
        <taxon>Eukaryota</taxon>
        <taxon>Fungi</taxon>
        <taxon>Dikarya</taxon>
        <taxon>Basidiomycota</taxon>
        <taxon>Agaricomycotina</taxon>
        <taxon>Agaricomycetes</taxon>
        <taxon>Agaricomycetidae</taxon>
        <taxon>Boletales</taxon>
        <taxon>Sclerodermatineae</taxon>
        <taxon>Pisolithaceae</taxon>
        <taxon>Pisolithus</taxon>
    </lineage>
</organism>
<evidence type="ECO:0000313" key="3">
    <source>
        <dbReference type="Proteomes" id="UP000054217"/>
    </source>
</evidence>
<proteinExistence type="predicted"/>
<reference evidence="2 3" key="1">
    <citation type="submission" date="2014-04" db="EMBL/GenBank/DDBJ databases">
        <authorList>
            <consortium name="DOE Joint Genome Institute"/>
            <person name="Kuo A."/>
            <person name="Kohler A."/>
            <person name="Costa M.D."/>
            <person name="Nagy L.G."/>
            <person name="Floudas D."/>
            <person name="Copeland A."/>
            <person name="Barry K.W."/>
            <person name="Cichocki N."/>
            <person name="Veneault-Fourrey C."/>
            <person name="LaButti K."/>
            <person name="Lindquist E.A."/>
            <person name="Lipzen A."/>
            <person name="Lundell T."/>
            <person name="Morin E."/>
            <person name="Murat C."/>
            <person name="Sun H."/>
            <person name="Tunlid A."/>
            <person name="Henrissat B."/>
            <person name="Grigoriev I.V."/>
            <person name="Hibbett D.S."/>
            <person name="Martin F."/>
            <person name="Nordberg H.P."/>
            <person name="Cantor M.N."/>
            <person name="Hua S.X."/>
        </authorList>
    </citation>
    <scope>NUCLEOTIDE SEQUENCE [LARGE SCALE GENOMIC DNA]</scope>
    <source>
        <strain evidence="2 3">Marx 270</strain>
    </source>
</reference>
<evidence type="ECO:0000313" key="2">
    <source>
        <dbReference type="EMBL" id="KIO02715.1"/>
    </source>
</evidence>
<reference evidence="3" key="2">
    <citation type="submission" date="2015-01" db="EMBL/GenBank/DDBJ databases">
        <title>Evolutionary Origins and Diversification of the Mycorrhizal Mutualists.</title>
        <authorList>
            <consortium name="DOE Joint Genome Institute"/>
            <consortium name="Mycorrhizal Genomics Consortium"/>
            <person name="Kohler A."/>
            <person name="Kuo A."/>
            <person name="Nagy L.G."/>
            <person name="Floudas D."/>
            <person name="Copeland A."/>
            <person name="Barry K.W."/>
            <person name="Cichocki N."/>
            <person name="Veneault-Fourrey C."/>
            <person name="LaButti K."/>
            <person name="Lindquist E.A."/>
            <person name="Lipzen A."/>
            <person name="Lundell T."/>
            <person name="Morin E."/>
            <person name="Murat C."/>
            <person name="Riley R."/>
            <person name="Ohm R."/>
            <person name="Sun H."/>
            <person name="Tunlid A."/>
            <person name="Henrissat B."/>
            <person name="Grigoriev I.V."/>
            <person name="Hibbett D.S."/>
            <person name="Martin F."/>
        </authorList>
    </citation>
    <scope>NUCLEOTIDE SEQUENCE [LARGE SCALE GENOMIC DNA]</scope>
    <source>
        <strain evidence="3">Marx 270</strain>
    </source>
</reference>
<dbReference type="EMBL" id="KN831980">
    <property type="protein sequence ID" value="KIO02715.1"/>
    <property type="molecule type" value="Genomic_DNA"/>
</dbReference>
<protein>
    <submittedName>
        <fullName evidence="2">Uncharacterized protein</fullName>
    </submittedName>
</protein>
<dbReference type="AlphaFoldDB" id="A0A0C3NPB1"/>
<gene>
    <name evidence="2" type="ORF">M404DRAFT_27616</name>
</gene>
<accession>A0A0C3NPB1</accession>
<dbReference type="InParanoid" id="A0A0C3NPB1"/>
<name>A0A0C3NPB1_PISTI</name>
<dbReference type="HOGENOM" id="CLU_164207_0_0_1"/>
<sequence>MSELRPIAVTDNDKGQVVVDWTQVPDNTIRYDTDDEEEVMKVQLEAERAERERVEAKRIVWEAKEQRAHEEEERHRTEEEKEAK</sequence>
<dbReference type="Proteomes" id="UP000054217">
    <property type="component" value="Unassembled WGS sequence"/>
</dbReference>
<feature type="region of interest" description="Disordered" evidence="1">
    <location>
        <begin position="64"/>
        <end position="84"/>
    </location>
</feature>
<keyword evidence="3" id="KW-1185">Reference proteome</keyword>